<dbReference type="SMART" id="SM00473">
    <property type="entry name" value="PAN_AP"/>
    <property type="match status" value="4"/>
</dbReference>
<evidence type="ECO:0000256" key="1">
    <source>
        <dbReference type="SAM" id="MobiDB-lite"/>
    </source>
</evidence>
<evidence type="ECO:0000313" key="5">
    <source>
        <dbReference type="EMBL" id="CAD7246614.1"/>
    </source>
</evidence>
<dbReference type="InterPro" id="IPR001507">
    <property type="entry name" value="ZP_dom"/>
</dbReference>
<dbReference type="SUPFAM" id="SSF57414">
    <property type="entry name" value="Hairpin loop containing domain-like"/>
    <property type="match status" value="3"/>
</dbReference>
<feature type="compositionally biased region" description="Basic and acidic residues" evidence="1">
    <location>
        <begin position="455"/>
        <end position="471"/>
    </location>
</feature>
<feature type="region of interest" description="Disordered" evidence="1">
    <location>
        <begin position="509"/>
        <end position="626"/>
    </location>
</feature>
<feature type="compositionally biased region" description="Acidic residues" evidence="1">
    <location>
        <begin position="1138"/>
        <end position="1157"/>
    </location>
</feature>
<dbReference type="OrthoDB" id="6423981at2759"/>
<feature type="region of interest" description="Disordered" evidence="1">
    <location>
        <begin position="1295"/>
        <end position="1324"/>
    </location>
</feature>
<keyword evidence="2" id="KW-1133">Transmembrane helix</keyword>
<dbReference type="Gene3D" id="3.50.4.10">
    <property type="entry name" value="Hepatocyte Growth Factor"/>
    <property type="match status" value="4"/>
</dbReference>
<keyword evidence="2" id="KW-0812">Transmembrane</keyword>
<accession>A0A7R8XBQ3</accession>
<feature type="domain" description="Apple" evidence="3">
    <location>
        <begin position="358"/>
        <end position="434"/>
    </location>
</feature>
<dbReference type="PROSITE" id="PS50948">
    <property type="entry name" value="PAN"/>
    <property type="match status" value="4"/>
</dbReference>
<dbReference type="EMBL" id="CAJPEV010001183">
    <property type="protein sequence ID" value="CAG0891237.1"/>
    <property type="molecule type" value="Genomic_DNA"/>
</dbReference>
<feature type="domain" description="Apple" evidence="3">
    <location>
        <begin position="240"/>
        <end position="334"/>
    </location>
</feature>
<feature type="domain" description="Apple" evidence="3">
    <location>
        <begin position="755"/>
        <end position="858"/>
    </location>
</feature>
<feature type="compositionally biased region" description="Basic and acidic residues" evidence="1">
    <location>
        <begin position="8"/>
        <end position="22"/>
    </location>
</feature>
<proteinExistence type="predicted"/>
<dbReference type="EMBL" id="LR900700">
    <property type="protein sequence ID" value="CAD7246614.1"/>
    <property type="molecule type" value="Genomic_DNA"/>
</dbReference>
<dbReference type="SMART" id="SM00241">
    <property type="entry name" value="ZP"/>
    <property type="match status" value="1"/>
</dbReference>
<feature type="domain" description="ZP" evidence="4">
    <location>
        <begin position="881"/>
        <end position="1122"/>
    </location>
</feature>
<feature type="compositionally biased region" description="Basic and acidic residues" evidence="1">
    <location>
        <begin position="609"/>
        <end position="626"/>
    </location>
</feature>
<dbReference type="CDD" id="cd01099">
    <property type="entry name" value="PAN_AP_HGF"/>
    <property type="match status" value="2"/>
</dbReference>
<dbReference type="PANTHER" id="PTHR47327">
    <property type="entry name" value="FI18240P1-RELATED"/>
    <property type="match status" value="1"/>
</dbReference>
<keyword evidence="2" id="KW-0472">Membrane</keyword>
<feature type="compositionally biased region" description="Basic and acidic residues" evidence="1">
    <location>
        <begin position="516"/>
        <end position="599"/>
    </location>
</feature>
<evidence type="ECO:0000313" key="6">
    <source>
        <dbReference type="Proteomes" id="UP000677054"/>
    </source>
</evidence>
<dbReference type="Proteomes" id="UP000677054">
    <property type="component" value="Unassembled WGS sequence"/>
</dbReference>
<dbReference type="InterPro" id="IPR003609">
    <property type="entry name" value="Pan_app"/>
</dbReference>
<dbReference type="InterPro" id="IPR052774">
    <property type="entry name" value="Celegans_DevNeuronal_Protein"/>
</dbReference>
<dbReference type="PROSITE" id="PS51034">
    <property type="entry name" value="ZP_2"/>
    <property type="match status" value="1"/>
</dbReference>
<dbReference type="GO" id="GO:0009653">
    <property type="term" value="P:anatomical structure morphogenesis"/>
    <property type="evidence" value="ECO:0007669"/>
    <property type="project" value="TreeGrafter"/>
</dbReference>
<feature type="transmembrane region" description="Helical" evidence="2">
    <location>
        <begin position="1227"/>
        <end position="1249"/>
    </location>
</feature>
<protein>
    <submittedName>
        <fullName evidence="5">Uncharacterized protein</fullName>
    </submittedName>
</protein>
<gene>
    <name evidence="5" type="ORF">DSTB1V02_LOCUS6462</name>
</gene>
<sequence>MQFGEGLDPSHRYREMHSEEKGAQVQDCGKGQPGEVVYERIRGYEYKSRTTANKLEIRDDPLEALTTCHSRAVGGGGGVGVGAGPPSSSGGGSGGSLYQPFDFIPGTYRSGQFDPSYCVLVDDVFADSMLPQKIRVNPQASFFNPLCLSSSRVTDCKRRLYVFDVTINRGFDTDSITPQKMRSRKECQDECLNRFNFVCRYAAYDTQNNDCYLSNYTVPTREMPNVVFMENVCLTDERECEYPRSAIVSENRALLAMDGQSQGELLHRINSISEEQCKLECDRSHRFPCKSAVYMRDRSPTSSSCVLTDATSRSMDGRRTTKEFFDANFFELACLRVRRGAEDRMNQPVFGKDGARYTVEDYFVRTDRERLDSPDRPVFGIRSRTECLEECLRRRDCASVSYNYQKRECILSRDERRRARLIPDENFDYFELLDVARRAPGGVSRQGPDPLYPRTDPRYPYDSSRRVRPDFRTGMGFDSDRYPGPRYDDRITPYRPGYEEDYRFRYDFRSGSSGADRFRPGDDRYRPGDDQYRPGDDRSRPGDDRSRLGDDRYRPGDDRYRPGDDRSRPVDDRSRPVDDRSRPGDDPYRPGDNRLDGLDSQRFPFSRPRTNDSKEDSPTDGGRRYDYRYDRDNNWIQGGDRRYLYDDRRKFYDRGRGDTRYGFKDSWSGSGGSWISGAPGGRESDRGREWWRSRTDWRSGNRDYWNRDPYPYDTRTRYGQGGGWYDGRNPPIGDPGIGISSSGGAYGVGSGWRTCDEVRRSGGRSGPGDPGRNFFDRVGVGFRLRQPYMTRYISVASAADCEAECARSGDCNSFNFRVGFSPGSDRDNCQLSDKRDLNVDDSFLFERDSHFNYYVRMAGGGPGGFGGNYGPQEDCIDITFTCDPKFMEFTMTTPEPFSGLMYTYNYYDRCYYEGKGDRINVLKISVDSGYQECGTRRYDDMWTNVVMVQFLKNLVTARDRKYNLTCKLSHDGESVVSSGFTQVSAIPVEYLPAQHVDLLDAELRIMYNGRSISNIAVGDLLLFRLEAQGTYRYNYYGNDIFATNVIARDPHSGRSILLIDERGCPVEPHIFPPLQRVAEGVLEGYFEAFSIPDAMFMVFEATVRPCRDGCPPAPCNMYGREIPSWGKRRKRRDATTDPSDDDEEGDKEETEDAENKDEEGHQDYFDEYDDKYYDELNATDLYNNGSFGEPAHVMGMFRVYLSREEIPNDIEAEPLNGCMMTVMNQGLLAAFICLILVTMVLTVIAGTIYRRYRILAGKHRDSDSTSPYGFSACSSDRLSTVSAFSSQCSFGIGRRGGSVALPPPPLPTTTHPDPDPSEPIYSDPSLFERSRSLRSMSAAESRLPYDS</sequence>
<evidence type="ECO:0000256" key="2">
    <source>
        <dbReference type="SAM" id="Phobius"/>
    </source>
</evidence>
<dbReference type="Pfam" id="PF00024">
    <property type="entry name" value="PAN_1"/>
    <property type="match status" value="3"/>
</dbReference>
<keyword evidence="6" id="KW-1185">Reference proteome</keyword>
<feature type="region of interest" description="Disordered" evidence="1">
    <location>
        <begin position="1126"/>
        <end position="1161"/>
    </location>
</feature>
<feature type="domain" description="Apple" evidence="3">
    <location>
        <begin position="156"/>
        <end position="233"/>
    </location>
</feature>
<evidence type="ECO:0000259" key="3">
    <source>
        <dbReference type="PROSITE" id="PS50948"/>
    </source>
</evidence>
<reference evidence="5" key="1">
    <citation type="submission" date="2020-11" db="EMBL/GenBank/DDBJ databases">
        <authorList>
            <person name="Tran Van P."/>
        </authorList>
    </citation>
    <scope>NUCLEOTIDE SEQUENCE</scope>
</reference>
<feature type="region of interest" description="Disordered" evidence="1">
    <location>
        <begin position="1"/>
        <end position="30"/>
    </location>
</feature>
<name>A0A7R8XBQ3_9CRUS</name>
<dbReference type="PANTHER" id="PTHR47327:SF9">
    <property type="entry name" value="NO MECHANORECEPTOR POTENTIAL A, ISOFORM A"/>
    <property type="match status" value="1"/>
</dbReference>
<feature type="region of interest" description="Disordered" evidence="1">
    <location>
        <begin position="440"/>
        <end position="495"/>
    </location>
</feature>
<organism evidence="5">
    <name type="scientific">Darwinula stevensoni</name>
    <dbReference type="NCBI Taxonomy" id="69355"/>
    <lineage>
        <taxon>Eukaryota</taxon>
        <taxon>Metazoa</taxon>
        <taxon>Ecdysozoa</taxon>
        <taxon>Arthropoda</taxon>
        <taxon>Crustacea</taxon>
        <taxon>Oligostraca</taxon>
        <taxon>Ostracoda</taxon>
        <taxon>Podocopa</taxon>
        <taxon>Podocopida</taxon>
        <taxon>Darwinulocopina</taxon>
        <taxon>Darwinuloidea</taxon>
        <taxon>Darwinulidae</taxon>
        <taxon>Darwinula</taxon>
    </lineage>
</organism>
<evidence type="ECO:0000259" key="4">
    <source>
        <dbReference type="PROSITE" id="PS51034"/>
    </source>
</evidence>
<feature type="compositionally biased region" description="Basic and acidic residues" evidence="1">
    <location>
        <begin position="478"/>
        <end position="495"/>
    </location>
</feature>